<evidence type="ECO:0000256" key="1">
    <source>
        <dbReference type="SAM" id="MobiDB-lite"/>
    </source>
</evidence>
<proteinExistence type="predicted"/>
<evidence type="ECO:0000313" key="3">
    <source>
        <dbReference type="Proteomes" id="UP000324800"/>
    </source>
</evidence>
<sequence>CDSGHSVHLGHTDNSHHSSLIQIYGIWQMADKNVGSQNFCSVPFLVPPRQITLLTHSASTRILIVEQIRVPFSKLLPYFICMEKSIELPQVENKSDKTRQDRKIQDIKSCRTDGQMDR</sequence>
<evidence type="ECO:0000313" key="2">
    <source>
        <dbReference type="EMBL" id="KAA6358762.1"/>
    </source>
</evidence>
<comment type="caution">
    <text evidence="2">The sequence shown here is derived from an EMBL/GenBank/DDBJ whole genome shotgun (WGS) entry which is preliminary data.</text>
</comment>
<gene>
    <name evidence="2" type="ORF">EZS28_045710</name>
</gene>
<dbReference type="Proteomes" id="UP000324800">
    <property type="component" value="Unassembled WGS sequence"/>
</dbReference>
<organism evidence="2 3">
    <name type="scientific">Streblomastix strix</name>
    <dbReference type="NCBI Taxonomy" id="222440"/>
    <lineage>
        <taxon>Eukaryota</taxon>
        <taxon>Metamonada</taxon>
        <taxon>Preaxostyla</taxon>
        <taxon>Oxymonadida</taxon>
        <taxon>Streblomastigidae</taxon>
        <taxon>Streblomastix</taxon>
    </lineage>
</organism>
<feature type="region of interest" description="Disordered" evidence="1">
    <location>
        <begin position="92"/>
        <end position="118"/>
    </location>
</feature>
<dbReference type="AlphaFoldDB" id="A0A5J4TLN8"/>
<accession>A0A5J4TLN8</accession>
<reference evidence="2 3" key="1">
    <citation type="submission" date="2019-03" db="EMBL/GenBank/DDBJ databases">
        <title>Single cell metagenomics reveals metabolic interactions within the superorganism composed of flagellate Streblomastix strix and complex community of Bacteroidetes bacteria on its surface.</title>
        <authorList>
            <person name="Treitli S.C."/>
            <person name="Kolisko M."/>
            <person name="Husnik F."/>
            <person name="Keeling P."/>
            <person name="Hampl V."/>
        </authorList>
    </citation>
    <scope>NUCLEOTIDE SEQUENCE [LARGE SCALE GENOMIC DNA]</scope>
    <source>
        <strain evidence="2">ST1C</strain>
    </source>
</reference>
<dbReference type="EMBL" id="SNRW01029399">
    <property type="protein sequence ID" value="KAA6358762.1"/>
    <property type="molecule type" value="Genomic_DNA"/>
</dbReference>
<feature type="non-terminal residue" evidence="2">
    <location>
        <position position="1"/>
    </location>
</feature>
<protein>
    <submittedName>
        <fullName evidence="2">Uncharacterized protein</fullName>
    </submittedName>
</protein>
<feature type="compositionally biased region" description="Basic and acidic residues" evidence="1">
    <location>
        <begin position="93"/>
        <end position="118"/>
    </location>
</feature>
<name>A0A5J4TLN8_9EUKA</name>